<accession>A0A840CL93</accession>
<proteinExistence type="predicted"/>
<dbReference type="AlphaFoldDB" id="A0A840CL93"/>
<protein>
    <submittedName>
        <fullName evidence="1">Uncharacterized protein</fullName>
    </submittedName>
</protein>
<dbReference type="Proteomes" id="UP000555103">
    <property type="component" value="Unassembled WGS sequence"/>
</dbReference>
<name>A0A840CL93_9BACT</name>
<gene>
    <name evidence="1" type="ORF">GGR21_000069</name>
</gene>
<reference evidence="1 2" key="1">
    <citation type="submission" date="2020-08" db="EMBL/GenBank/DDBJ databases">
        <title>Genomic Encyclopedia of Type Strains, Phase IV (KMG-IV): sequencing the most valuable type-strain genomes for metagenomic binning, comparative biology and taxonomic classification.</title>
        <authorList>
            <person name="Goeker M."/>
        </authorList>
    </citation>
    <scope>NUCLEOTIDE SEQUENCE [LARGE SCALE GENOMIC DNA]</scope>
    <source>
        <strain evidence="1 2">DSM 104969</strain>
    </source>
</reference>
<evidence type="ECO:0000313" key="1">
    <source>
        <dbReference type="EMBL" id="MBB4034184.1"/>
    </source>
</evidence>
<sequence length="39" mass="4721">MILIQTENVVRRNNSFKFSSALEHIQIYLYYLSYPKLNL</sequence>
<organism evidence="1 2">
    <name type="scientific">Dysgonomonas hofstadii</name>
    <dbReference type="NCBI Taxonomy" id="637886"/>
    <lineage>
        <taxon>Bacteria</taxon>
        <taxon>Pseudomonadati</taxon>
        <taxon>Bacteroidota</taxon>
        <taxon>Bacteroidia</taxon>
        <taxon>Bacteroidales</taxon>
        <taxon>Dysgonomonadaceae</taxon>
        <taxon>Dysgonomonas</taxon>
    </lineage>
</organism>
<comment type="caution">
    <text evidence="1">The sequence shown here is derived from an EMBL/GenBank/DDBJ whole genome shotgun (WGS) entry which is preliminary data.</text>
</comment>
<evidence type="ECO:0000313" key="2">
    <source>
        <dbReference type="Proteomes" id="UP000555103"/>
    </source>
</evidence>
<keyword evidence="2" id="KW-1185">Reference proteome</keyword>
<dbReference type="EMBL" id="JACIEP010000001">
    <property type="protein sequence ID" value="MBB4034184.1"/>
    <property type="molecule type" value="Genomic_DNA"/>
</dbReference>